<reference evidence="2" key="1">
    <citation type="submission" date="2021-01" db="EMBL/GenBank/DDBJ databases">
        <authorList>
            <person name="Corre E."/>
            <person name="Pelletier E."/>
            <person name="Niang G."/>
            <person name="Scheremetjew M."/>
            <person name="Finn R."/>
            <person name="Kale V."/>
            <person name="Holt S."/>
            <person name="Cochrane G."/>
            <person name="Meng A."/>
            <person name="Brown T."/>
            <person name="Cohen L."/>
        </authorList>
    </citation>
    <scope>NUCLEOTIDE SEQUENCE</scope>
    <source>
        <strain evidence="2">RCC2335</strain>
    </source>
</reference>
<dbReference type="GO" id="GO:0006511">
    <property type="term" value="P:ubiquitin-dependent protein catabolic process"/>
    <property type="evidence" value="ECO:0007669"/>
    <property type="project" value="TreeGrafter"/>
</dbReference>
<dbReference type="PANTHER" id="PTHR12498:SF0">
    <property type="entry name" value="PROTEIN N-TERMINAL ASPARAGINE AMIDOHYDROLASE"/>
    <property type="match status" value="1"/>
</dbReference>
<dbReference type="InterPro" id="IPR026750">
    <property type="entry name" value="NTAN1"/>
</dbReference>
<proteinExistence type="predicted"/>
<gene>
    <name evidence="1" type="ORF">CROS1312_LOCUS586</name>
    <name evidence="2" type="ORF">CROS1312_LOCUS587</name>
</gene>
<organism evidence="2">
    <name type="scientific">Chloropicon roscoffensis</name>
    <dbReference type="NCBI Taxonomy" id="1461544"/>
    <lineage>
        <taxon>Eukaryota</taxon>
        <taxon>Viridiplantae</taxon>
        <taxon>Chlorophyta</taxon>
        <taxon>Chloropicophyceae</taxon>
        <taxon>Chloropicales</taxon>
        <taxon>Chloropicaceae</taxon>
        <taxon>Chloropicon</taxon>
    </lineage>
</organism>
<evidence type="ECO:0000313" key="1">
    <source>
        <dbReference type="EMBL" id="CAD9721319.1"/>
    </source>
</evidence>
<name>A0A7S2X2Z7_9CHLO</name>
<dbReference type="PANTHER" id="PTHR12498">
    <property type="entry name" value="N-TERMINAL ASPARAGINE AMIDOHYDROLASE"/>
    <property type="match status" value="1"/>
</dbReference>
<evidence type="ECO:0008006" key="3">
    <source>
        <dbReference type="Google" id="ProtNLM"/>
    </source>
</evidence>
<dbReference type="EMBL" id="HBHM01000766">
    <property type="protein sequence ID" value="CAD9721319.1"/>
    <property type="molecule type" value="Transcribed_RNA"/>
</dbReference>
<evidence type="ECO:0000313" key="2">
    <source>
        <dbReference type="EMBL" id="CAD9721320.1"/>
    </source>
</evidence>
<sequence>MLLIDNKELLLGPDESVVLAATSNTHVREANAAFLSRGDLTTRQLRKKCVHVLQNETASVEYQVDDAVVASDDATTCVIVVVVCQATGVVSIAHLDEQTSKSDACFRKLMSHHLGGRHCTYDAYVVGGMVEDTLVGLRTSSSLLDHMVKSPGRFNLRLCCVSSENTCERTGQPLARSFAFDPLTQSTYHVSAPTSREAGPATAAAAVPLIQVCKGKRPNRDCGAVPPLLATPAADQRGPGLEQRLAQYWLNDHGEGFADLATVYDTWDQKYVLAGRMCTVPRWLMVSYSYLLTLSDAELLEKTSTTPRYEGENFCLDVRMALGFILKQQEVFTIHTRSFVWDPVGRMWMEVSSDKKLRRGEGATTSCLEEPKVDIPGSSWSYTSLVDLEKEHLAAAATQT</sequence>
<dbReference type="AlphaFoldDB" id="A0A7S2X2Z7"/>
<dbReference type="Pfam" id="PF14736">
    <property type="entry name" value="N_Asn_amidohyd"/>
    <property type="match status" value="2"/>
</dbReference>
<protein>
    <recommendedName>
        <fullName evidence="3">Protein N-terminal asparagine amidohydrolase</fullName>
    </recommendedName>
</protein>
<accession>A0A7S2X2Z7</accession>
<dbReference type="EMBL" id="HBHM01000767">
    <property type="protein sequence ID" value="CAD9721320.1"/>
    <property type="molecule type" value="Transcribed_RNA"/>
</dbReference>
<dbReference type="GO" id="GO:0008418">
    <property type="term" value="F:protein-N-terminal asparagine amidohydrolase activity"/>
    <property type="evidence" value="ECO:0007669"/>
    <property type="project" value="InterPro"/>
</dbReference>
<dbReference type="GO" id="GO:0005634">
    <property type="term" value="C:nucleus"/>
    <property type="evidence" value="ECO:0007669"/>
    <property type="project" value="TreeGrafter"/>
</dbReference>